<dbReference type="Proteomes" id="UP000006620">
    <property type="component" value="Chromosome"/>
</dbReference>
<dbReference type="Gene3D" id="1.20.1250.20">
    <property type="entry name" value="MFS general substrate transporter like domains"/>
    <property type="match status" value="1"/>
</dbReference>
<feature type="transmembrane region" description="Helical" evidence="6">
    <location>
        <begin position="439"/>
        <end position="458"/>
    </location>
</feature>
<feature type="transmembrane region" description="Helical" evidence="6">
    <location>
        <begin position="233"/>
        <end position="257"/>
    </location>
</feature>
<sequence length="462" mass="47376">MDLETRMEIQSKPARRLEKSLSLLGLSLGYFMVLLDMTVVSVALPAIQADLGGGISGLQWVVNAYTIVFAGFLLSMGAFADKLGAKRVYMGGLALFLAASGLSAAVSTLGALIAIRAVLGIGGAALMPASLTLIAHAYPGPGERARALGIWAAVTGAAMAAGPVAGGLLADTFGWRSIFLINVPLAGISLLLTFLSVKETDPKPRPSLDLPGQITAIAAIAAFSFGLMEGETYGWGSAIIMAAFTLALFSGVLFLMVEAKSKAPLFPLRLLRIPTVSAGLLAGMAVNIGLSGILFIVPLFFQQARGLSAHAAGIALLPMMIPLAFNPILTGRMVGRMGARIPMTAGFSLAAAGSLLQMWTDGNTSYTLTLIGLLLIGFGVSFTIPALMAAVLSSVPKEHTGAVSGALNSCRQLGATIGVAILGSFLGAGPSLIAGMHTSLLAAAVIMIGGSVLSFLYIGRKQ</sequence>
<dbReference type="Pfam" id="PF07690">
    <property type="entry name" value="MFS_1"/>
    <property type="match status" value="1"/>
</dbReference>
<name>F8FBM4_PAEMK</name>
<keyword evidence="3 6" id="KW-0812">Transmembrane</keyword>
<dbReference type="PANTHER" id="PTHR42718">
    <property type="entry name" value="MAJOR FACILITATOR SUPERFAMILY MULTIDRUG TRANSPORTER MFSC"/>
    <property type="match status" value="1"/>
</dbReference>
<evidence type="ECO:0000259" key="7">
    <source>
        <dbReference type="PROSITE" id="PS50850"/>
    </source>
</evidence>
<evidence type="ECO:0000256" key="1">
    <source>
        <dbReference type="ARBA" id="ARBA00004651"/>
    </source>
</evidence>
<feature type="transmembrane region" description="Helical" evidence="6">
    <location>
        <begin position="92"/>
        <end position="115"/>
    </location>
</feature>
<comment type="subcellular location">
    <subcellularLocation>
        <location evidence="1">Cell membrane</location>
        <topology evidence="1">Multi-pass membrane protein</topology>
    </subcellularLocation>
</comment>
<dbReference type="HOGENOM" id="CLU_000960_28_2_9"/>
<dbReference type="GO" id="GO:0005886">
    <property type="term" value="C:plasma membrane"/>
    <property type="evidence" value="ECO:0007669"/>
    <property type="project" value="UniProtKB-SubCell"/>
</dbReference>
<proteinExistence type="predicted"/>
<evidence type="ECO:0000313" key="8">
    <source>
        <dbReference type="EMBL" id="AEI43075.1"/>
    </source>
</evidence>
<keyword evidence="4 6" id="KW-1133">Transmembrane helix</keyword>
<dbReference type="PANTHER" id="PTHR42718:SF9">
    <property type="entry name" value="MAJOR FACILITATOR SUPERFAMILY MULTIDRUG TRANSPORTER MFSC"/>
    <property type="match status" value="1"/>
</dbReference>
<dbReference type="Gene3D" id="1.20.1720.10">
    <property type="entry name" value="Multidrug resistance protein D"/>
    <property type="match status" value="1"/>
</dbReference>
<gene>
    <name evidence="8" type="ordered locus">KNP414_04545</name>
</gene>
<protein>
    <submittedName>
        <fullName evidence="8">Major facilitator superfamily MFS_1</fullName>
    </submittedName>
</protein>
<dbReference type="GO" id="GO:0022857">
    <property type="term" value="F:transmembrane transporter activity"/>
    <property type="evidence" value="ECO:0007669"/>
    <property type="project" value="InterPro"/>
</dbReference>
<feature type="transmembrane region" description="Helical" evidence="6">
    <location>
        <begin position="121"/>
        <end position="138"/>
    </location>
</feature>
<organism evidence="8 9">
    <name type="scientific">Paenibacillus mucilaginosus (strain KNP414)</name>
    <dbReference type="NCBI Taxonomy" id="1036673"/>
    <lineage>
        <taxon>Bacteria</taxon>
        <taxon>Bacillati</taxon>
        <taxon>Bacillota</taxon>
        <taxon>Bacilli</taxon>
        <taxon>Bacillales</taxon>
        <taxon>Paenibacillaceae</taxon>
        <taxon>Paenibacillus</taxon>
    </lineage>
</organism>
<reference evidence="8 9" key="2">
    <citation type="journal article" date="2013" name="Genome Announc.">
        <title>Genome Sequence of Growth-Improving Paenibacillus mucilaginosus Strain KNP414.</title>
        <authorList>
            <person name="Lu J.J."/>
            <person name="Wang J.F."/>
            <person name="Hu X.F."/>
        </authorList>
    </citation>
    <scope>NUCLEOTIDE SEQUENCE [LARGE SCALE GENOMIC DNA]</scope>
    <source>
        <strain evidence="8 9">KNP414</strain>
    </source>
</reference>
<feature type="transmembrane region" description="Helical" evidence="6">
    <location>
        <begin position="366"/>
        <end position="392"/>
    </location>
</feature>
<dbReference type="InterPro" id="IPR011701">
    <property type="entry name" value="MFS"/>
</dbReference>
<evidence type="ECO:0000256" key="2">
    <source>
        <dbReference type="ARBA" id="ARBA00022448"/>
    </source>
</evidence>
<feature type="transmembrane region" description="Helical" evidence="6">
    <location>
        <begin position="307"/>
        <end position="329"/>
    </location>
</feature>
<dbReference type="InterPro" id="IPR036259">
    <property type="entry name" value="MFS_trans_sf"/>
</dbReference>
<feature type="transmembrane region" description="Helical" evidence="6">
    <location>
        <begin position="341"/>
        <end position="360"/>
    </location>
</feature>
<dbReference type="CDD" id="cd17321">
    <property type="entry name" value="MFS_MMR_MDR_like"/>
    <property type="match status" value="1"/>
</dbReference>
<evidence type="ECO:0000256" key="5">
    <source>
        <dbReference type="ARBA" id="ARBA00023136"/>
    </source>
</evidence>
<keyword evidence="5 6" id="KW-0472">Membrane</keyword>
<feature type="domain" description="Major facilitator superfamily (MFS) profile" evidence="7">
    <location>
        <begin position="22"/>
        <end position="462"/>
    </location>
</feature>
<feature type="transmembrane region" description="Helical" evidence="6">
    <location>
        <begin position="150"/>
        <end position="169"/>
    </location>
</feature>
<feature type="transmembrane region" description="Helical" evidence="6">
    <location>
        <begin position="60"/>
        <end position="80"/>
    </location>
</feature>
<evidence type="ECO:0000256" key="4">
    <source>
        <dbReference type="ARBA" id="ARBA00022989"/>
    </source>
</evidence>
<dbReference type="AlphaFoldDB" id="F8FBM4"/>
<feature type="transmembrane region" description="Helical" evidence="6">
    <location>
        <begin position="278"/>
        <end position="301"/>
    </location>
</feature>
<keyword evidence="2" id="KW-0813">Transport</keyword>
<evidence type="ECO:0000313" key="9">
    <source>
        <dbReference type="Proteomes" id="UP000006620"/>
    </source>
</evidence>
<dbReference type="InterPro" id="IPR020846">
    <property type="entry name" value="MFS_dom"/>
</dbReference>
<dbReference type="SUPFAM" id="SSF103473">
    <property type="entry name" value="MFS general substrate transporter"/>
    <property type="match status" value="1"/>
</dbReference>
<dbReference type="InterPro" id="IPR001958">
    <property type="entry name" value="Tet-R_TetA/multi-R_MdtG-like"/>
</dbReference>
<feature type="transmembrane region" description="Helical" evidence="6">
    <location>
        <begin position="175"/>
        <end position="196"/>
    </location>
</feature>
<dbReference type="PROSITE" id="PS50850">
    <property type="entry name" value="MFS"/>
    <property type="match status" value="1"/>
</dbReference>
<reference evidence="9" key="1">
    <citation type="submission" date="2011-06" db="EMBL/GenBank/DDBJ databases">
        <title>Complete genome sequence of Paenibacillus mucilaginosus KNP414.</title>
        <authorList>
            <person name="Wang J."/>
            <person name="Hu S."/>
            <person name="Hu X."/>
            <person name="Zhang B."/>
            <person name="Dong D."/>
            <person name="Zhang S."/>
            <person name="Zhao K."/>
            <person name="Wu D."/>
        </authorList>
    </citation>
    <scope>NUCLEOTIDE SEQUENCE [LARGE SCALE GENOMIC DNA]</scope>
    <source>
        <strain evidence="9">KNP414</strain>
    </source>
</reference>
<dbReference type="EMBL" id="CP002869">
    <property type="protein sequence ID" value="AEI43075.1"/>
    <property type="molecule type" value="Genomic_DNA"/>
</dbReference>
<dbReference type="KEGG" id="pms:KNP414_04545"/>
<accession>F8FBM4</accession>
<feature type="transmembrane region" description="Helical" evidence="6">
    <location>
        <begin position="21"/>
        <end position="48"/>
    </location>
</feature>
<dbReference type="PRINTS" id="PR01035">
    <property type="entry name" value="TCRTETA"/>
</dbReference>
<dbReference type="PATRIC" id="fig|1036673.3.peg.4177"/>
<evidence type="ECO:0000256" key="6">
    <source>
        <dbReference type="SAM" id="Phobius"/>
    </source>
</evidence>
<feature type="transmembrane region" description="Helical" evidence="6">
    <location>
        <begin position="208"/>
        <end position="227"/>
    </location>
</feature>
<feature type="transmembrane region" description="Helical" evidence="6">
    <location>
        <begin position="413"/>
        <end position="433"/>
    </location>
</feature>
<evidence type="ECO:0000256" key="3">
    <source>
        <dbReference type="ARBA" id="ARBA00022692"/>
    </source>
</evidence>